<name>A0A3P6A3X2_BRACM</name>
<evidence type="ECO:0000313" key="2">
    <source>
        <dbReference type="EMBL" id="VDC84349.1"/>
    </source>
</evidence>
<gene>
    <name evidence="2" type="ORF">BRAA03T15567Z</name>
</gene>
<dbReference type="EMBL" id="LR031572">
    <property type="protein sequence ID" value="VDC84349.1"/>
    <property type="molecule type" value="Genomic_DNA"/>
</dbReference>
<dbReference type="PANTHER" id="PTHR34686:SF1">
    <property type="entry name" value="MATERNAL EFFECT EMBRYO ARREST 59"/>
    <property type="match status" value="1"/>
</dbReference>
<evidence type="ECO:0000256" key="1">
    <source>
        <dbReference type="SAM" id="MobiDB-lite"/>
    </source>
</evidence>
<feature type="region of interest" description="Disordered" evidence="1">
    <location>
        <begin position="1"/>
        <end position="28"/>
    </location>
</feature>
<reference evidence="2" key="1">
    <citation type="submission" date="2018-11" db="EMBL/GenBank/DDBJ databases">
        <authorList>
            <consortium name="Genoscope - CEA"/>
            <person name="William W."/>
        </authorList>
    </citation>
    <scope>NUCLEOTIDE SEQUENCE</scope>
</reference>
<dbReference type="PANTHER" id="PTHR34686">
    <property type="entry name" value="MATERNAL EFFECT EMBRYO ARREST PROTEIN"/>
    <property type="match status" value="1"/>
</dbReference>
<feature type="compositionally biased region" description="Polar residues" evidence="1">
    <location>
        <begin position="19"/>
        <end position="28"/>
    </location>
</feature>
<accession>A0A3P6A3X2</accession>
<sequence>MSTMKPSRSDEDLSLLPTKPQTTQRLTSSKISSHKLMFAAVQEEFLETGDYTNLPAIDKQHHTTGSGFIKVVKEDGGEDTFTAAAALDDGGEKAVCRSNPAMNDWIEGLTSEFSSKPNKSESS</sequence>
<proteinExistence type="predicted"/>
<dbReference type="AlphaFoldDB" id="A0A3P6A3X2"/>
<protein>
    <submittedName>
        <fullName evidence="2">Uncharacterized protein</fullName>
    </submittedName>
</protein>
<organism evidence="2">
    <name type="scientific">Brassica campestris</name>
    <name type="common">Field mustard</name>
    <dbReference type="NCBI Taxonomy" id="3711"/>
    <lineage>
        <taxon>Eukaryota</taxon>
        <taxon>Viridiplantae</taxon>
        <taxon>Streptophyta</taxon>
        <taxon>Embryophyta</taxon>
        <taxon>Tracheophyta</taxon>
        <taxon>Spermatophyta</taxon>
        <taxon>Magnoliopsida</taxon>
        <taxon>eudicotyledons</taxon>
        <taxon>Gunneridae</taxon>
        <taxon>Pentapetalae</taxon>
        <taxon>rosids</taxon>
        <taxon>malvids</taxon>
        <taxon>Brassicales</taxon>
        <taxon>Brassicaceae</taxon>
        <taxon>Brassiceae</taxon>
        <taxon>Brassica</taxon>
    </lineage>
</organism>